<dbReference type="Pfam" id="PF13376">
    <property type="entry name" value="OmdA"/>
    <property type="match status" value="1"/>
</dbReference>
<dbReference type="AlphaFoldDB" id="A0AAE5BUG4"/>
<evidence type="ECO:0000259" key="1">
    <source>
        <dbReference type="Pfam" id="PF08818"/>
    </source>
</evidence>
<gene>
    <name evidence="2" type="ORF">GV832_21160</name>
</gene>
<evidence type="ECO:0000313" key="2">
    <source>
        <dbReference type="EMBL" id="NBZ90095.1"/>
    </source>
</evidence>
<keyword evidence="3" id="KW-1185">Reference proteome</keyword>
<protein>
    <recommendedName>
        <fullName evidence="1">YdhG-like domain-containing protein</fullName>
    </recommendedName>
</protein>
<dbReference type="Pfam" id="PF08818">
    <property type="entry name" value="DUF1801"/>
    <property type="match status" value="1"/>
</dbReference>
<reference evidence="2" key="1">
    <citation type="submission" date="2020-01" db="EMBL/GenBank/DDBJ databases">
        <authorList>
            <person name="Chen W.-M."/>
        </authorList>
    </citation>
    <scope>NUCLEOTIDE SEQUENCE</scope>
    <source>
        <strain evidence="2">CYK-10</strain>
    </source>
</reference>
<comment type="caution">
    <text evidence="2">The sequence shown here is derived from an EMBL/GenBank/DDBJ whole genome shotgun (WGS) entry which is preliminary data.</text>
</comment>
<dbReference type="InterPro" id="IPR014922">
    <property type="entry name" value="YdhG-like"/>
</dbReference>
<dbReference type="RefSeq" id="WP_168776873.1">
    <property type="nucleotide sequence ID" value="NZ_JAABNR010000051.1"/>
</dbReference>
<dbReference type="Proteomes" id="UP001193501">
    <property type="component" value="Unassembled WGS sequence"/>
</dbReference>
<organism evidence="2 3">
    <name type="scientific">Stagnihabitans tardus</name>
    <dbReference type="NCBI Taxonomy" id="2699202"/>
    <lineage>
        <taxon>Bacteria</taxon>
        <taxon>Pseudomonadati</taxon>
        <taxon>Pseudomonadota</taxon>
        <taxon>Alphaproteobacteria</taxon>
        <taxon>Rhodobacterales</taxon>
        <taxon>Paracoccaceae</taxon>
        <taxon>Stagnihabitans</taxon>
    </lineage>
</organism>
<dbReference type="PIRSF" id="PIRSF021308">
    <property type="entry name" value="UCP021308"/>
    <property type="match status" value="1"/>
</dbReference>
<accession>A0AAE5BUG4</accession>
<proteinExistence type="predicted"/>
<feature type="domain" description="YdhG-like" evidence="1">
    <location>
        <begin position="25"/>
        <end position="118"/>
    </location>
</feature>
<name>A0AAE5BUG4_9RHOB</name>
<sequence length="199" mass="21892">MTHDPEHGLNSDARVTAFVARQGVWAEAMAAARDILLAQGLAETLKWGQPCYVEGGNIALLGGFKSGLRMIFPKGALIEEAALISPGENTRSGRYLSFASAEEVEAQAPLIRRVVAQARRLEAEGVRVDFAADPEPDWPEELTAFCEEDPDYTAAFQALTPGRRRFWILHFSEAKQVKTRLARVARSRERVLAGKGLND</sequence>
<dbReference type="InterPro" id="IPR016786">
    <property type="entry name" value="YdeI_bac"/>
</dbReference>
<dbReference type="EMBL" id="JAABNR010000051">
    <property type="protein sequence ID" value="NBZ90095.1"/>
    <property type="molecule type" value="Genomic_DNA"/>
</dbReference>
<dbReference type="SUPFAM" id="SSF159888">
    <property type="entry name" value="YdhG-like"/>
    <property type="match status" value="1"/>
</dbReference>
<evidence type="ECO:0000313" key="3">
    <source>
        <dbReference type="Proteomes" id="UP001193501"/>
    </source>
</evidence>